<dbReference type="AlphaFoldDB" id="A0AAP0MIE9"/>
<dbReference type="EMBL" id="JBCGBO010000003">
    <property type="protein sequence ID" value="KAK9214023.1"/>
    <property type="molecule type" value="Genomic_DNA"/>
</dbReference>
<organism evidence="1 2">
    <name type="scientific">Citrus x changshan-huyou</name>
    <dbReference type="NCBI Taxonomy" id="2935761"/>
    <lineage>
        <taxon>Eukaryota</taxon>
        <taxon>Viridiplantae</taxon>
        <taxon>Streptophyta</taxon>
        <taxon>Embryophyta</taxon>
        <taxon>Tracheophyta</taxon>
        <taxon>Spermatophyta</taxon>
        <taxon>Magnoliopsida</taxon>
        <taxon>eudicotyledons</taxon>
        <taxon>Gunneridae</taxon>
        <taxon>Pentapetalae</taxon>
        <taxon>rosids</taxon>
        <taxon>malvids</taxon>
        <taxon>Sapindales</taxon>
        <taxon>Rutaceae</taxon>
        <taxon>Aurantioideae</taxon>
        <taxon>Citrus</taxon>
    </lineage>
</organism>
<name>A0AAP0MIE9_9ROSI</name>
<evidence type="ECO:0000313" key="2">
    <source>
        <dbReference type="Proteomes" id="UP001428341"/>
    </source>
</evidence>
<comment type="caution">
    <text evidence="1">The sequence shown here is derived from an EMBL/GenBank/DDBJ whole genome shotgun (WGS) entry which is preliminary data.</text>
</comment>
<accession>A0AAP0MIE9</accession>
<gene>
    <name evidence="1" type="ORF">WN944_006009</name>
</gene>
<dbReference type="Proteomes" id="UP001428341">
    <property type="component" value="Unassembled WGS sequence"/>
</dbReference>
<proteinExistence type="predicted"/>
<protein>
    <submittedName>
        <fullName evidence="1">Uncharacterized protein</fullName>
    </submittedName>
</protein>
<keyword evidence="2" id="KW-1185">Reference proteome</keyword>
<sequence length="39" mass="4601">MVQCWSLCLWSIGKDELGYLQFPFTNFFHSSFQRIVASN</sequence>
<evidence type="ECO:0000313" key="1">
    <source>
        <dbReference type="EMBL" id="KAK9214023.1"/>
    </source>
</evidence>
<reference evidence="1 2" key="1">
    <citation type="submission" date="2024-05" db="EMBL/GenBank/DDBJ databases">
        <title>Haplotype-resolved chromosome-level genome assembly of Huyou (Citrus changshanensis).</title>
        <authorList>
            <person name="Miao C."/>
            <person name="Chen W."/>
            <person name="Wu Y."/>
            <person name="Wang L."/>
            <person name="Zhao S."/>
            <person name="Grierson D."/>
            <person name="Xu C."/>
            <person name="Chen K."/>
        </authorList>
    </citation>
    <scope>NUCLEOTIDE SEQUENCE [LARGE SCALE GENOMIC DNA]</scope>
    <source>
        <strain evidence="1">01-14</strain>
        <tissue evidence="1">Leaf</tissue>
    </source>
</reference>